<accession>A0AAN9R6M4</accession>
<dbReference type="EMBL" id="JAYMYQ010000001">
    <property type="protein sequence ID" value="KAK7359824.1"/>
    <property type="molecule type" value="Genomic_DNA"/>
</dbReference>
<comment type="caution">
    <text evidence="1">The sequence shown here is derived from an EMBL/GenBank/DDBJ whole genome shotgun (WGS) entry which is preliminary data.</text>
</comment>
<name>A0AAN9R6M4_CANGL</name>
<keyword evidence="2" id="KW-1185">Reference proteome</keyword>
<protein>
    <submittedName>
        <fullName evidence="1">Uncharacterized protein</fullName>
    </submittedName>
</protein>
<sequence>MYLLYYIILFKQEMNALYRCVSIYFKLHHCQLSCMVYGIKFDLKLSSAFDIVAGTQLGYQLGFIFSRIKDSDVSIKESNIEATKGRKD</sequence>
<dbReference type="AlphaFoldDB" id="A0AAN9R6M4"/>
<reference evidence="1 2" key="1">
    <citation type="submission" date="2024-01" db="EMBL/GenBank/DDBJ databases">
        <title>The genomes of 5 underutilized Papilionoideae crops provide insights into root nodulation and disease resistanc.</title>
        <authorList>
            <person name="Jiang F."/>
        </authorList>
    </citation>
    <scope>NUCLEOTIDE SEQUENCE [LARGE SCALE GENOMIC DNA]</scope>
    <source>
        <strain evidence="1">LVBAO_FW01</strain>
        <tissue evidence="1">Leaves</tissue>
    </source>
</reference>
<proteinExistence type="predicted"/>
<organism evidence="1 2">
    <name type="scientific">Canavalia gladiata</name>
    <name type="common">Sword bean</name>
    <name type="synonym">Dolichos gladiatus</name>
    <dbReference type="NCBI Taxonomy" id="3824"/>
    <lineage>
        <taxon>Eukaryota</taxon>
        <taxon>Viridiplantae</taxon>
        <taxon>Streptophyta</taxon>
        <taxon>Embryophyta</taxon>
        <taxon>Tracheophyta</taxon>
        <taxon>Spermatophyta</taxon>
        <taxon>Magnoliopsida</taxon>
        <taxon>eudicotyledons</taxon>
        <taxon>Gunneridae</taxon>
        <taxon>Pentapetalae</taxon>
        <taxon>rosids</taxon>
        <taxon>fabids</taxon>
        <taxon>Fabales</taxon>
        <taxon>Fabaceae</taxon>
        <taxon>Papilionoideae</taxon>
        <taxon>50 kb inversion clade</taxon>
        <taxon>NPAAA clade</taxon>
        <taxon>indigoferoid/millettioid clade</taxon>
        <taxon>Phaseoleae</taxon>
        <taxon>Canavalia</taxon>
    </lineage>
</organism>
<evidence type="ECO:0000313" key="1">
    <source>
        <dbReference type="EMBL" id="KAK7359824.1"/>
    </source>
</evidence>
<dbReference type="Proteomes" id="UP001367508">
    <property type="component" value="Unassembled WGS sequence"/>
</dbReference>
<gene>
    <name evidence="1" type="ORF">VNO77_01789</name>
</gene>
<evidence type="ECO:0000313" key="2">
    <source>
        <dbReference type="Proteomes" id="UP001367508"/>
    </source>
</evidence>